<accession>A0A5N6PZ48</accession>
<organism evidence="2 3">
    <name type="scientific">Mikania micrantha</name>
    <name type="common">bitter vine</name>
    <dbReference type="NCBI Taxonomy" id="192012"/>
    <lineage>
        <taxon>Eukaryota</taxon>
        <taxon>Viridiplantae</taxon>
        <taxon>Streptophyta</taxon>
        <taxon>Embryophyta</taxon>
        <taxon>Tracheophyta</taxon>
        <taxon>Spermatophyta</taxon>
        <taxon>Magnoliopsida</taxon>
        <taxon>eudicotyledons</taxon>
        <taxon>Gunneridae</taxon>
        <taxon>Pentapetalae</taxon>
        <taxon>asterids</taxon>
        <taxon>campanulids</taxon>
        <taxon>Asterales</taxon>
        <taxon>Asteraceae</taxon>
        <taxon>Asteroideae</taxon>
        <taxon>Heliantheae alliance</taxon>
        <taxon>Eupatorieae</taxon>
        <taxon>Mikania</taxon>
    </lineage>
</organism>
<dbReference type="OrthoDB" id="1912561at2759"/>
<dbReference type="Pfam" id="PF14223">
    <property type="entry name" value="Retrotran_gag_2"/>
    <property type="match status" value="1"/>
</dbReference>
<feature type="region of interest" description="Disordered" evidence="1">
    <location>
        <begin position="1"/>
        <end position="28"/>
    </location>
</feature>
<name>A0A5N6PZ48_9ASTR</name>
<comment type="caution">
    <text evidence="2">The sequence shown here is derived from an EMBL/GenBank/DDBJ whole genome shotgun (WGS) entry which is preliminary data.</text>
</comment>
<keyword evidence="3" id="KW-1185">Reference proteome</keyword>
<dbReference type="PANTHER" id="PTHR47481:SF22">
    <property type="entry name" value="RETROTRANSPOSON GAG DOMAIN-CONTAINING PROTEIN"/>
    <property type="match status" value="1"/>
</dbReference>
<evidence type="ECO:0008006" key="4">
    <source>
        <dbReference type="Google" id="ProtNLM"/>
    </source>
</evidence>
<dbReference type="AlphaFoldDB" id="A0A5N6PZ48"/>
<evidence type="ECO:0000256" key="1">
    <source>
        <dbReference type="SAM" id="MobiDB-lite"/>
    </source>
</evidence>
<dbReference type="PANTHER" id="PTHR47481">
    <property type="match status" value="1"/>
</dbReference>
<sequence>MVSEQGSANSTPEITPPPSPTITPHSSANISSAMDTNFAAHTHLKDMTIVSFPTTLKLTSTTYLGWKTQVEALLQDYQNCIQQDRLLFGALIGSLSPQMVSLVTNDPCSHDAWKILANTCAPPSHGHIKQLQYRLKQITKTPNQTITEYMQSIKVVVDELEILGKNLDQENIIDIIIKGLDQSAYKSIVDVVYARDYPISFNELHEKLIN</sequence>
<proteinExistence type="predicted"/>
<protein>
    <recommendedName>
        <fullName evidence="4">Retrotransposon Copia-like N-terminal domain-containing protein</fullName>
    </recommendedName>
</protein>
<dbReference type="Proteomes" id="UP000326396">
    <property type="component" value="Linkage Group LG1"/>
</dbReference>
<reference evidence="2 3" key="1">
    <citation type="submission" date="2019-05" db="EMBL/GenBank/DDBJ databases">
        <title>Mikania micrantha, genome provides insights into the molecular mechanism of rapid growth.</title>
        <authorList>
            <person name="Liu B."/>
        </authorList>
    </citation>
    <scope>NUCLEOTIDE SEQUENCE [LARGE SCALE GENOMIC DNA]</scope>
    <source>
        <strain evidence="2">NLD-2019</strain>
        <tissue evidence="2">Leaf</tissue>
    </source>
</reference>
<dbReference type="EMBL" id="SZYD01000001">
    <property type="protein sequence ID" value="KAD7476961.1"/>
    <property type="molecule type" value="Genomic_DNA"/>
</dbReference>
<evidence type="ECO:0000313" key="3">
    <source>
        <dbReference type="Proteomes" id="UP000326396"/>
    </source>
</evidence>
<evidence type="ECO:0000313" key="2">
    <source>
        <dbReference type="EMBL" id="KAD7476961.1"/>
    </source>
</evidence>
<gene>
    <name evidence="2" type="ORF">E3N88_00097</name>
</gene>